<evidence type="ECO:0000313" key="2">
    <source>
        <dbReference type="EMBL" id="ASQ45722.1"/>
    </source>
</evidence>
<keyword evidence="1" id="KW-0812">Transmembrane</keyword>
<organism evidence="2 3">
    <name type="scientific">Legionella clemsonensis</name>
    <dbReference type="NCBI Taxonomy" id="1867846"/>
    <lineage>
        <taxon>Bacteria</taxon>
        <taxon>Pseudomonadati</taxon>
        <taxon>Pseudomonadota</taxon>
        <taxon>Gammaproteobacteria</taxon>
        <taxon>Legionellales</taxon>
        <taxon>Legionellaceae</taxon>
        <taxon>Legionella</taxon>
    </lineage>
</organism>
<keyword evidence="1" id="KW-1133">Transmembrane helix</keyword>
<reference evidence="3" key="1">
    <citation type="submission" date="2016-07" db="EMBL/GenBank/DDBJ databases">
        <authorList>
            <person name="Florea S."/>
            <person name="Webb J.S."/>
            <person name="Jaromczyk J."/>
            <person name="Schardl C.L."/>
        </authorList>
    </citation>
    <scope>NUCLEOTIDE SEQUENCE [LARGE SCALE GENOMIC DNA]</scope>
    <source>
        <strain evidence="3">CDC-D5610</strain>
    </source>
</reference>
<dbReference type="EMBL" id="CP016397">
    <property type="protein sequence ID" value="ASQ45722.1"/>
    <property type="molecule type" value="Genomic_DNA"/>
</dbReference>
<sequence>MSLFEKQSKLFERELEKQKNQLLMQRMFSNKETKRKKYILSCARKLKISLDELEALSFPSTEILIAISVAAIKTLQDPSLANYEELQKNISLLEHDLEENKLANHKIIKTRIAVNSAVMAAGILILGTGFFCAFIAGGLVGAGILAIAGPLGIGALAVGLVIVGDLVFTLGLVGVYRDTSFYRDTQLKVLQEFSDVVSTPIENNIKAKVEERHEALIAINMHQSVSITLT</sequence>
<evidence type="ECO:0000313" key="3">
    <source>
        <dbReference type="Proteomes" id="UP000201728"/>
    </source>
</evidence>
<dbReference type="KEGG" id="lcd:clem_05835"/>
<accession>A0A222P1J3</accession>
<keyword evidence="1" id="KW-0472">Membrane</keyword>
<feature type="transmembrane region" description="Helical" evidence="1">
    <location>
        <begin position="117"/>
        <end position="147"/>
    </location>
</feature>
<evidence type="ECO:0000256" key="1">
    <source>
        <dbReference type="SAM" id="Phobius"/>
    </source>
</evidence>
<name>A0A222P1J3_9GAMM</name>
<protein>
    <submittedName>
        <fullName evidence="2">Uncharacterized protein</fullName>
    </submittedName>
</protein>
<dbReference type="Proteomes" id="UP000201728">
    <property type="component" value="Chromosome"/>
</dbReference>
<feature type="transmembrane region" description="Helical" evidence="1">
    <location>
        <begin position="153"/>
        <end position="176"/>
    </location>
</feature>
<dbReference type="AlphaFoldDB" id="A0A222P1J3"/>
<dbReference type="RefSeq" id="WP_094090754.1">
    <property type="nucleotide sequence ID" value="NZ_CP016397.1"/>
</dbReference>
<gene>
    <name evidence="2" type="ORF">clem_05835</name>
</gene>
<keyword evidence="3" id="KW-1185">Reference proteome</keyword>
<proteinExistence type="predicted"/>